<dbReference type="Gene3D" id="1.10.340.70">
    <property type="match status" value="1"/>
</dbReference>
<gene>
    <name evidence="3" type="primary">pol</name>
    <name evidence="3" type="ORF">T02_9407</name>
</gene>
<evidence type="ECO:0000256" key="1">
    <source>
        <dbReference type="ARBA" id="ARBA00012493"/>
    </source>
</evidence>
<proteinExistence type="predicted"/>
<dbReference type="GO" id="GO:0003676">
    <property type="term" value="F:nucleic acid binding"/>
    <property type="evidence" value="ECO:0007669"/>
    <property type="project" value="InterPro"/>
</dbReference>
<dbReference type="Gene3D" id="3.30.420.10">
    <property type="entry name" value="Ribonuclease H-like superfamily/Ribonuclease H"/>
    <property type="match status" value="1"/>
</dbReference>
<sequence>MAASTVHRPHAVGATELARFIPVARHCQMSSDPDLRSLWRDGRGVFRVDEDGLLRRRQASSDRADDQLLVPKELRNAVLAAMHNTTFGGHFASRRTLDRLQRRYFWPRMRKAVDAWCQACRTCVARNEPTRKSKAPLQMLEVSCAFQTLAMDFLGPLEGTVIQRLPLHFGRLRLLLKMDRDFARFGAPIRLHPDQRRSFESALISEVCKIFDVEKSRSSPYHPQANGLMERTNRTLLNTLAKLCHESKDRSWDQLLPLVTVAYNSAVHETTGQSPFCMLFGKQICLSPNATLDVPPRTARNAEDYIVQLRENLQNVHSTAFDRSRHEQQHNKEIADRKATANLFETDQLGKLDMRWSGPLRVLKQLGVETYYVQDVHTMGTPIFLFQYFILLL</sequence>
<evidence type="ECO:0000313" key="3">
    <source>
        <dbReference type="EMBL" id="KRZ48232.1"/>
    </source>
</evidence>
<dbReference type="FunFam" id="1.10.340.70:FF:000001">
    <property type="entry name" value="Retrovirus-related Pol polyprotein from transposon gypsy-like Protein"/>
    <property type="match status" value="1"/>
</dbReference>
<evidence type="ECO:0000313" key="4">
    <source>
        <dbReference type="Proteomes" id="UP000054721"/>
    </source>
</evidence>
<dbReference type="EMBL" id="JYDW01000444">
    <property type="protein sequence ID" value="KRZ48232.1"/>
    <property type="molecule type" value="Genomic_DNA"/>
</dbReference>
<keyword evidence="4" id="KW-1185">Reference proteome</keyword>
<dbReference type="STRING" id="6335.A0A0V1KLP9"/>
<dbReference type="InterPro" id="IPR036397">
    <property type="entry name" value="RNaseH_sf"/>
</dbReference>
<dbReference type="AlphaFoldDB" id="A0A0V1KLP9"/>
<comment type="caution">
    <text evidence="3">The sequence shown here is derived from an EMBL/GenBank/DDBJ whole genome shotgun (WGS) entry which is preliminary data.</text>
</comment>
<dbReference type="OrthoDB" id="5839379at2759"/>
<accession>A0A0V1KLP9</accession>
<dbReference type="InterPro" id="IPR012337">
    <property type="entry name" value="RNaseH-like_sf"/>
</dbReference>
<evidence type="ECO:0000259" key="2">
    <source>
        <dbReference type="PROSITE" id="PS50994"/>
    </source>
</evidence>
<organism evidence="3 4">
    <name type="scientific">Trichinella nativa</name>
    <dbReference type="NCBI Taxonomy" id="6335"/>
    <lineage>
        <taxon>Eukaryota</taxon>
        <taxon>Metazoa</taxon>
        <taxon>Ecdysozoa</taxon>
        <taxon>Nematoda</taxon>
        <taxon>Enoplea</taxon>
        <taxon>Dorylaimia</taxon>
        <taxon>Trichinellida</taxon>
        <taxon>Trichinellidae</taxon>
        <taxon>Trichinella</taxon>
    </lineage>
</organism>
<dbReference type="GO" id="GO:0003964">
    <property type="term" value="F:RNA-directed DNA polymerase activity"/>
    <property type="evidence" value="ECO:0007669"/>
    <property type="project" value="UniProtKB-EC"/>
</dbReference>
<dbReference type="Proteomes" id="UP000054721">
    <property type="component" value="Unassembled WGS sequence"/>
</dbReference>
<dbReference type="SUPFAM" id="SSF53098">
    <property type="entry name" value="Ribonuclease H-like"/>
    <property type="match status" value="1"/>
</dbReference>
<dbReference type="Pfam" id="PF17921">
    <property type="entry name" value="Integrase_H2C2"/>
    <property type="match status" value="1"/>
</dbReference>
<dbReference type="PROSITE" id="PS50994">
    <property type="entry name" value="INTEGRASE"/>
    <property type="match status" value="1"/>
</dbReference>
<dbReference type="EC" id="2.7.7.49" evidence="1"/>
<dbReference type="InterPro" id="IPR041588">
    <property type="entry name" value="Integrase_H2C2"/>
</dbReference>
<protein>
    <recommendedName>
        <fullName evidence="1">RNA-directed DNA polymerase</fullName>
        <ecNumber evidence="1">2.7.7.49</ecNumber>
    </recommendedName>
</protein>
<dbReference type="InterPro" id="IPR001584">
    <property type="entry name" value="Integrase_cat-core"/>
</dbReference>
<dbReference type="GO" id="GO:0015074">
    <property type="term" value="P:DNA integration"/>
    <property type="evidence" value="ECO:0007669"/>
    <property type="project" value="InterPro"/>
</dbReference>
<feature type="domain" description="Integrase catalytic" evidence="2">
    <location>
        <begin position="175"/>
        <end position="283"/>
    </location>
</feature>
<dbReference type="PANTHER" id="PTHR37984:SF5">
    <property type="entry name" value="PROTEIN NYNRIN-LIKE"/>
    <property type="match status" value="1"/>
</dbReference>
<name>A0A0V1KLP9_9BILA</name>
<reference evidence="3 4" key="1">
    <citation type="submission" date="2015-05" db="EMBL/GenBank/DDBJ databases">
        <title>Evolution of Trichinella species and genotypes.</title>
        <authorList>
            <person name="Korhonen P.K."/>
            <person name="Edoardo P."/>
            <person name="Giuseppe L.R."/>
            <person name="Gasser R.B."/>
        </authorList>
    </citation>
    <scope>NUCLEOTIDE SEQUENCE [LARGE SCALE GENOMIC DNA]</scope>
    <source>
        <strain evidence="3">ISS10</strain>
    </source>
</reference>
<dbReference type="PANTHER" id="PTHR37984">
    <property type="entry name" value="PROTEIN CBG26694"/>
    <property type="match status" value="1"/>
</dbReference>
<dbReference type="InterPro" id="IPR050951">
    <property type="entry name" value="Retrovirus_Pol_polyprotein"/>
</dbReference>